<dbReference type="Gene3D" id="1.10.260.40">
    <property type="entry name" value="lambda repressor-like DNA-binding domains"/>
    <property type="match status" value="1"/>
</dbReference>
<organism evidence="4 5">
    <name type="scientific">Bacillus swezeyi</name>
    <dbReference type="NCBI Taxonomy" id="1925020"/>
    <lineage>
        <taxon>Bacteria</taxon>
        <taxon>Bacillati</taxon>
        <taxon>Bacillota</taxon>
        <taxon>Bacilli</taxon>
        <taxon>Bacillales</taxon>
        <taxon>Bacillaceae</taxon>
        <taxon>Bacillus</taxon>
    </lineage>
</organism>
<dbReference type="EMBL" id="QSND01000001">
    <property type="protein sequence ID" value="KAA6452801.1"/>
    <property type="molecule type" value="Genomic_DNA"/>
</dbReference>
<dbReference type="InterPro" id="IPR001387">
    <property type="entry name" value="Cro/C1-type_HTH"/>
</dbReference>
<proteinExistence type="predicted"/>
<evidence type="ECO:0000256" key="1">
    <source>
        <dbReference type="SAM" id="MobiDB-lite"/>
    </source>
</evidence>
<dbReference type="CDD" id="cd00093">
    <property type="entry name" value="HTH_XRE"/>
    <property type="match status" value="1"/>
</dbReference>
<dbReference type="Pfam" id="PF13413">
    <property type="entry name" value="HTH_25"/>
    <property type="match status" value="1"/>
</dbReference>
<protein>
    <submittedName>
        <fullName evidence="4">Helix-turn-helix domain-containing protein</fullName>
    </submittedName>
</protein>
<name>A0A5M8RYJ0_9BACI</name>
<keyword evidence="2" id="KW-0812">Transmembrane</keyword>
<evidence type="ECO:0000313" key="5">
    <source>
        <dbReference type="Proteomes" id="UP000324326"/>
    </source>
</evidence>
<dbReference type="InterPro" id="IPR010982">
    <property type="entry name" value="Lambda_DNA-bd_dom_sf"/>
</dbReference>
<evidence type="ECO:0000313" key="4">
    <source>
        <dbReference type="EMBL" id="KAA6452801.1"/>
    </source>
</evidence>
<dbReference type="InterPro" id="IPR050400">
    <property type="entry name" value="Bact_Cytoskel_RodZ"/>
</dbReference>
<evidence type="ECO:0000256" key="2">
    <source>
        <dbReference type="SAM" id="Phobius"/>
    </source>
</evidence>
<dbReference type="PANTHER" id="PTHR34475">
    <property type="match status" value="1"/>
</dbReference>
<dbReference type="GO" id="GO:0003677">
    <property type="term" value="F:DNA binding"/>
    <property type="evidence" value="ECO:0007669"/>
    <property type="project" value="InterPro"/>
</dbReference>
<dbReference type="Proteomes" id="UP000324326">
    <property type="component" value="Unassembled WGS sequence"/>
</dbReference>
<comment type="caution">
    <text evidence="4">The sequence shown here is derived from an EMBL/GenBank/DDBJ whole genome shotgun (WGS) entry which is preliminary data.</text>
</comment>
<keyword evidence="2" id="KW-0472">Membrane</keyword>
<sequence length="306" mass="33875">MFVVTELGNRLKEAREEKGVSLDDLQAATKIQKRYLTALEEGNYDIIPGKFYVRAFIKQYAEAVGLNSELLFEEFKKDIPNSYNDEVSDKLSSIKPQRELPKSASKALELLPTLLVVAGVIVVVAIIYVIIQAVNGGGNQQPAEQPKTEESQSKYDVSKDSPLTKENQKDANADADKNSGADDKEKEDQQSDKKGKLSIKAVSSEGTSTTYEVSGADKLELEVKASADSWVRVRDEKGSSLKEGMMKKGETFQKNITEQEQIDLRIGYAPGVEIKINGEALSYELDPKNVMTQNITIQNKKEEKSS</sequence>
<gene>
    <name evidence="4" type="ORF">DX927_00875</name>
</gene>
<feature type="region of interest" description="Disordered" evidence="1">
    <location>
        <begin position="137"/>
        <end position="201"/>
    </location>
</feature>
<feature type="transmembrane region" description="Helical" evidence="2">
    <location>
        <begin position="110"/>
        <end position="131"/>
    </location>
</feature>
<dbReference type="PANTHER" id="PTHR34475:SF1">
    <property type="entry name" value="CYTOSKELETON PROTEIN RODZ"/>
    <property type="match status" value="1"/>
</dbReference>
<feature type="compositionally biased region" description="Basic and acidic residues" evidence="1">
    <location>
        <begin position="146"/>
        <end position="195"/>
    </location>
</feature>
<reference evidence="4 5" key="1">
    <citation type="submission" date="2018-08" db="EMBL/GenBank/DDBJ databases">
        <title>Bacillus phenotypic plasticity.</title>
        <authorList>
            <person name="Hurtado E."/>
        </authorList>
    </citation>
    <scope>NUCLEOTIDE SEQUENCE [LARGE SCALE GENOMIC DNA]</scope>
    <source>
        <strain evidence="4 5">427</strain>
    </source>
</reference>
<dbReference type="SMART" id="SM00530">
    <property type="entry name" value="HTH_XRE"/>
    <property type="match status" value="1"/>
</dbReference>
<evidence type="ECO:0000259" key="3">
    <source>
        <dbReference type="SMART" id="SM00530"/>
    </source>
</evidence>
<dbReference type="InterPro" id="IPR025194">
    <property type="entry name" value="RodZ-like_C"/>
</dbReference>
<feature type="domain" description="HTH cro/C1-type" evidence="3">
    <location>
        <begin position="10"/>
        <end position="71"/>
    </location>
</feature>
<dbReference type="STRING" id="1925020.BTA30_07205"/>
<dbReference type="SUPFAM" id="SSF47413">
    <property type="entry name" value="lambda repressor-like DNA-binding domains"/>
    <property type="match status" value="1"/>
</dbReference>
<keyword evidence="2" id="KW-1133">Transmembrane helix</keyword>
<dbReference type="Pfam" id="PF13464">
    <property type="entry name" value="RodZ_C"/>
    <property type="match status" value="1"/>
</dbReference>
<accession>A0A5M8RYJ0</accession>
<dbReference type="AlphaFoldDB" id="A0A5M8RYJ0"/>